<dbReference type="Proteomes" id="UP000320231">
    <property type="component" value="Chromosome"/>
</dbReference>
<organism evidence="1 2">
    <name type="scientific">Vreelandella sulfidaeris</name>
    <dbReference type="NCBI Taxonomy" id="115553"/>
    <lineage>
        <taxon>Bacteria</taxon>
        <taxon>Pseudomonadati</taxon>
        <taxon>Pseudomonadota</taxon>
        <taxon>Gammaproteobacteria</taxon>
        <taxon>Oceanospirillales</taxon>
        <taxon>Halomonadaceae</taxon>
        <taxon>Vreelandella</taxon>
    </lineage>
</organism>
<dbReference type="KEGG" id="hsr:HSBAA_29950"/>
<dbReference type="EMBL" id="AP019514">
    <property type="protein sequence ID" value="BBI61689.1"/>
    <property type="molecule type" value="Genomic_DNA"/>
</dbReference>
<proteinExistence type="predicted"/>
<dbReference type="AlphaFoldDB" id="A0A455UAX0"/>
<sequence>MKAGFQFAGRCKNKNYGKGVQMIGRYLDSHPYDTEGLIAEIEAMKPAIRNKAMRELTAFYYACSSLEKPGATWVERWKTWITHRGN</sequence>
<accession>A0A455UAX0</accession>
<reference evidence="1 2" key="1">
    <citation type="journal article" date="2019" name="Microbiol. Resour. Announc.">
        <title>Complete Genome Sequence of Halomonas sulfidaeris Strain Esulfide1 Isolated from a Metal Sulfide Rock at a Depth of 2,200 Meters, Obtained Using Nanopore Sequencing.</title>
        <authorList>
            <person name="Saito M."/>
            <person name="Nishigata A."/>
            <person name="Galipon J."/>
            <person name="Arakawa K."/>
        </authorList>
    </citation>
    <scope>NUCLEOTIDE SEQUENCE [LARGE SCALE GENOMIC DNA]</scope>
    <source>
        <strain evidence="1 2">ATCC BAA-803</strain>
    </source>
</reference>
<gene>
    <name evidence="1" type="ORF">HSBAA_29950</name>
</gene>
<protein>
    <submittedName>
        <fullName evidence="1">Uncharacterized protein</fullName>
    </submittedName>
</protein>
<name>A0A455UAX0_9GAMM</name>
<evidence type="ECO:0000313" key="1">
    <source>
        <dbReference type="EMBL" id="BBI61689.1"/>
    </source>
</evidence>
<evidence type="ECO:0000313" key="2">
    <source>
        <dbReference type="Proteomes" id="UP000320231"/>
    </source>
</evidence>